<dbReference type="SUPFAM" id="SSF47413">
    <property type="entry name" value="lambda repressor-like DNA-binding domains"/>
    <property type="match status" value="1"/>
</dbReference>
<dbReference type="InterPro" id="IPR010982">
    <property type="entry name" value="Lambda_DNA-bd_dom_sf"/>
</dbReference>
<dbReference type="InterPro" id="IPR031856">
    <property type="entry name" value="YdaS_toxin-like"/>
</dbReference>
<keyword evidence="2" id="KW-1185">Reference proteome</keyword>
<name>A0ABT3W9D5_9PROT</name>
<dbReference type="Gene3D" id="1.10.260.40">
    <property type="entry name" value="lambda repressor-like DNA-binding domains"/>
    <property type="match status" value="1"/>
</dbReference>
<organism evidence="1 2">
    <name type="scientific">Bombella saccharophila</name>
    <dbReference type="NCBI Taxonomy" id="2967338"/>
    <lineage>
        <taxon>Bacteria</taxon>
        <taxon>Pseudomonadati</taxon>
        <taxon>Pseudomonadota</taxon>
        <taxon>Alphaproteobacteria</taxon>
        <taxon>Acetobacterales</taxon>
        <taxon>Acetobacteraceae</taxon>
        <taxon>Bombella</taxon>
    </lineage>
</organism>
<reference evidence="1 2" key="1">
    <citation type="submission" date="2022-07" db="EMBL/GenBank/DDBJ databases">
        <title>Bombella genomes.</title>
        <authorList>
            <person name="Harer L."/>
            <person name="Styblova S."/>
            <person name="Ehrmann M."/>
        </authorList>
    </citation>
    <scope>NUCLEOTIDE SEQUENCE [LARGE SCALE GENOMIC DNA]</scope>
    <source>
        <strain evidence="1 2">TMW 2.2558</strain>
    </source>
</reference>
<accession>A0ABT3W9D5</accession>
<dbReference type="EMBL" id="JANIDW010000001">
    <property type="protein sequence ID" value="MCX5614417.1"/>
    <property type="molecule type" value="Genomic_DNA"/>
</dbReference>
<comment type="caution">
    <text evidence="1">The sequence shown here is derived from an EMBL/GenBank/DDBJ whole genome shotgun (WGS) entry which is preliminary data.</text>
</comment>
<protein>
    <submittedName>
        <fullName evidence="1">Helix-turn-helix domain-containing protein</fullName>
    </submittedName>
</protein>
<sequence length="61" mass="6767">MRKGGGPVLMARQLGITSQAVCQWKRVPLSRIQDVSRLTKTPVSTLLKLATRKHPTQRSAL</sequence>
<evidence type="ECO:0000313" key="2">
    <source>
        <dbReference type="Proteomes" id="UP001165648"/>
    </source>
</evidence>
<evidence type="ECO:0000313" key="1">
    <source>
        <dbReference type="EMBL" id="MCX5614417.1"/>
    </source>
</evidence>
<proteinExistence type="predicted"/>
<dbReference type="Pfam" id="PF15943">
    <property type="entry name" value="YdaS_toxin"/>
    <property type="match status" value="1"/>
</dbReference>
<dbReference type="RefSeq" id="WP_266106526.1">
    <property type="nucleotide sequence ID" value="NZ_JANIDW010000001.1"/>
</dbReference>
<gene>
    <name evidence="1" type="ORF">NQF64_04060</name>
</gene>
<dbReference type="Proteomes" id="UP001165648">
    <property type="component" value="Unassembled WGS sequence"/>
</dbReference>